<dbReference type="InterPro" id="IPR055135">
    <property type="entry name" value="PRMT_dom"/>
</dbReference>
<dbReference type="Gene3D" id="3.40.50.150">
    <property type="entry name" value="Vaccinia Virus protein VP39"/>
    <property type="match status" value="1"/>
</dbReference>
<dbReference type="EMBL" id="HE573021">
    <property type="protein sequence ID" value="CCC48140.1"/>
    <property type="molecule type" value="Genomic_DNA"/>
</dbReference>
<evidence type="ECO:0000256" key="1">
    <source>
        <dbReference type="ARBA" id="ARBA00022603"/>
    </source>
</evidence>
<evidence type="ECO:0000256" key="3">
    <source>
        <dbReference type="ARBA" id="ARBA00022691"/>
    </source>
</evidence>
<dbReference type="Gene3D" id="2.70.160.11">
    <property type="entry name" value="Hnrnp arginine n-methyltransferase1"/>
    <property type="match status" value="1"/>
</dbReference>
<dbReference type="PROSITE" id="PS51678">
    <property type="entry name" value="SAM_MT_PRMT"/>
    <property type="match status" value="1"/>
</dbReference>
<reference evidence="6" key="1">
    <citation type="journal article" date="2012" name="Proc. Natl. Acad. Sci. U.S.A.">
        <title>Antigenic diversity is generated by distinct evolutionary mechanisms in African trypanosome species.</title>
        <authorList>
            <person name="Jackson A.P."/>
            <person name="Berry A."/>
            <person name="Aslett M."/>
            <person name="Allison H.C."/>
            <person name="Burton P."/>
            <person name="Vavrova-Anderson J."/>
            <person name="Brown R."/>
            <person name="Browne H."/>
            <person name="Corton N."/>
            <person name="Hauser H."/>
            <person name="Gamble J."/>
            <person name="Gilderthorp R."/>
            <person name="Marcello L."/>
            <person name="McQuillan J."/>
            <person name="Otto T.D."/>
            <person name="Quail M.A."/>
            <person name="Sanders M.J."/>
            <person name="van Tonder A."/>
            <person name="Ginger M.L."/>
            <person name="Field M.C."/>
            <person name="Barry J.D."/>
            <person name="Hertz-Fowler C."/>
            <person name="Berriman M."/>
        </authorList>
    </citation>
    <scope>NUCLEOTIDE SEQUENCE</scope>
    <source>
        <strain evidence="6">Y486</strain>
    </source>
</reference>
<dbReference type="Pfam" id="PF22528">
    <property type="entry name" value="PRMT_C"/>
    <property type="match status" value="1"/>
</dbReference>
<evidence type="ECO:0000256" key="2">
    <source>
        <dbReference type="ARBA" id="ARBA00022679"/>
    </source>
</evidence>
<name>G0TW24_TRYVY</name>
<sequence length="369" mass="40527">MSAARFAEDYDSNASVHDQYYDSYADLGVHRVMLADAARMSFYQRIICSCSKLRDGIVVDVGSGTGILSMWAARAGAKHVFSIEASSLSSVQGEVFADNGLNDTITVLGETVENIIAEGAEEFVKRHRAVLGGNGISVLVSEWMGFYLLHEGMLPSVIRARNFFTHVNALLDIQQPIEMVPEHASLHVAPISCHCLYLKDFHEFWHNIGGLDLSRYGRMEYEMHLEQAVPLVETLPAACLLHEGAQLAQLDLRSVTEDAVVSLGGVIRFNFRESSTFQRALSAGGSVGGPVVVDGFTLWFDVACGDTRLSTSPLHPPTHWKQTTVLLPAAAREERLVAFSSSDAEMSVEVHLTATDESLRCYTIDFELQ</sequence>
<evidence type="ECO:0000313" key="6">
    <source>
        <dbReference type="EMBL" id="CCC48140.1"/>
    </source>
</evidence>
<gene>
    <name evidence="6" type="ORF">TVY486_0503410</name>
</gene>
<feature type="domain" description="Protein arginine N-methyltransferase" evidence="5">
    <location>
        <begin position="183"/>
        <end position="331"/>
    </location>
</feature>
<accession>G0TW24</accession>
<dbReference type="SUPFAM" id="SSF53335">
    <property type="entry name" value="S-adenosyl-L-methionine-dependent methyltransferases"/>
    <property type="match status" value="1"/>
</dbReference>
<evidence type="ECO:0000259" key="5">
    <source>
        <dbReference type="Pfam" id="PF22528"/>
    </source>
</evidence>
<dbReference type="InterPro" id="IPR029063">
    <property type="entry name" value="SAM-dependent_MTases_sf"/>
</dbReference>
<evidence type="ECO:0000256" key="4">
    <source>
        <dbReference type="PROSITE-ProRule" id="PRU01015"/>
    </source>
</evidence>
<keyword evidence="2 4" id="KW-0808">Transferase</keyword>
<dbReference type="AlphaFoldDB" id="G0TW24"/>
<protein>
    <submittedName>
        <fullName evidence="6">Putative arginine N-methyltransferase</fullName>
    </submittedName>
</protein>
<organism evidence="6">
    <name type="scientific">Trypanosoma vivax (strain Y486)</name>
    <dbReference type="NCBI Taxonomy" id="1055687"/>
    <lineage>
        <taxon>Eukaryota</taxon>
        <taxon>Discoba</taxon>
        <taxon>Euglenozoa</taxon>
        <taxon>Kinetoplastea</taxon>
        <taxon>Metakinetoplastina</taxon>
        <taxon>Trypanosomatida</taxon>
        <taxon>Trypanosomatidae</taxon>
        <taxon>Trypanosoma</taxon>
        <taxon>Duttonella</taxon>
    </lineage>
</organism>
<dbReference type="GO" id="GO:0032259">
    <property type="term" value="P:methylation"/>
    <property type="evidence" value="ECO:0007669"/>
    <property type="project" value="UniProtKB-KW"/>
</dbReference>
<dbReference type="PANTHER" id="PTHR11006">
    <property type="entry name" value="PROTEIN ARGININE N-METHYLTRANSFERASE"/>
    <property type="match status" value="1"/>
</dbReference>
<dbReference type="GO" id="GO:0042054">
    <property type="term" value="F:histone methyltransferase activity"/>
    <property type="evidence" value="ECO:0007669"/>
    <property type="project" value="TreeGrafter"/>
</dbReference>
<keyword evidence="1 4" id="KW-0489">Methyltransferase</keyword>
<dbReference type="GO" id="GO:0016274">
    <property type="term" value="F:protein-arginine N-methyltransferase activity"/>
    <property type="evidence" value="ECO:0007669"/>
    <property type="project" value="InterPro"/>
</dbReference>
<keyword evidence="3 4" id="KW-0949">S-adenosyl-L-methionine</keyword>
<dbReference type="VEuPathDB" id="TriTrypDB:TvY486_0503410"/>
<dbReference type="InterPro" id="IPR025799">
    <property type="entry name" value="Arg_MeTrfase"/>
</dbReference>
<dbReference type="PANTHER" id="PTHR11006:SF102">
    <property type="entry name" value="PROTEIN ARGININE N-METHYLTRANSFERASE 1"/>
    <property type="match status" value="1"/>
</dbReference>
<dbReference type="CDD" id="cd02440">
    <property type="entry name" value="AdoMet_MTases"/>
    <property type="match status" value="1"/>
</dbReference>
<proteinExistence type="predicted"/>